<dbReference type="RefSeq" id="WP_374833847.1">
    <property type="nucleotide sequence ID" value="NZ_JBHEEZ010000033.1"/>
</dbReference>
<name>A0ABV9H909_9HYPH</name>
<proteinExistence type="predicted"/>
<evidence type="ECO:0000313" key="2">
    <source>
        <dbReference type="Proteomes" id="UP001596042"/>
    </source>
</evidence>
<accession>A0ABV9H909</accession>
<organism evidence="1 2">
    <name type="scientific">Daeguia caeni</name>
    <dbReference type="NCBI Taxonomy" id="439612"/>
    <lineage>
        <taxon>Bacteria</taxon>
        <taxon>Pseudomonadati</taxon>
        <taxon>Pseudomonadota</taxon>
        <taxon>Alphaproteobacteria</taxon>
        <taxon>Hyphomicrobiales</taxon>
        <taxon>Brucellaceae</taxon>
        <taxon>Daeguia</taxon>
    </lineage>
</organism>
<evidence type="ECO:0000313" key="1">
    <source>
        <dbReference type="EMBL" id="MFC4625804.1"/>
    </source>
</evidence>
<reference evidence="2" key="1">
    <citation type="journal article" date="2019" name="Int. J. Syst. Evol. Microbiol.">
        <title>The Global Catalogue of Microorganisms (GCM) 10K type strain sequencing project: providing services to taxonomists for standard genome sequencing and annotation.</title>
        <authorList>
            <consortium name="The Broad Institute Genomics Platform"/>
            <consortium name="The Broad Institute Genome Sequencing Center for Infectious Disease"/>
            <person name="Wu L."/>
            <person name="Ma J."/>
        </authorList>
    </citation>
    <scope>NUCLEOTIDE SEQUENCE [LARGE SCALE GENOMIC DNA]</scope>
    <source>
        <strain evidence="2">CGMCC 1.15731</strain>
    </source>
</reference>
<dbReference type="Proteomes" id="UP001596042">
    <property type="component" value="Unassembled WGS sequence"/>
</dbReference>
<comment type="caution">
    <text evidence="1">The sequence shown here is derived from an EMBL/GenBank/DDBJ whole genome shotgun (WGS) entry which is preliminary data.</text>
</comment>
<keyword evidence="2" id="KW-1185">Reference proteome</keyword>
<sequence>MVNTSNAATYHYNYVTINAANNKVTLAENGAFEIQWRFISGGQNPPNENNIGDVKTFALNKNDLCFYVARNKSEYVWDGCTPYVWNNTVVTTYNIENTGKMNFAFAERMTLKTEDGKNIYLDDVIIGQFDANTSNTWLMGGSRCTMKTFRTVVECISTPNEQGEVYSVQFVANNINTFTIQNTTLITTK</sequence>
<dbReference type="EMBL" id="JBHSEL010000113">
    <property type="protein sequence ID" value="MFC4625804.1"/>
    <property type="molecule type" value="Genomic_DNA"/>
</dbReference>
<gene>
    <name evidence="1" type="ORF">ACFO1V_11370</name>
</gene>
<protein>
    <submittedName>
        <fullName evidence="1">Uncharacterized protein</fullName>
    </submittedName>
</protein>